<feature type="domain" description="STAS" evidence="3">
    <location>
        <begin position="4"/>
        <end position="114"/>
    </location>
</feature>
<evidence type="ECO:0000313" key="4">
    <source>
        <dbReference type="EMBL" id="GAA4630135.1"/>
    </source>
</evidence>
<dbReference type="PANTHER" id="PTHR33495:SF2">
    <property type="entry name" value="ANTI-SIGMA FACTOR ANTAGONIST TM_1081-RELATED"/>
    <property type="match status" value="1"/>
</dbReference>
<comment type="caution">
    <text evidence="4">The sequence shown here is derived from an EMBL/GenBank/DDBJ whole genome shotgun (WGS) entry which is preliminary data.</text>
</comment>
<dbReference type="InterPro" id="IPR003658">
    <property type="entry name" value="Anti-sigma_ant"/>
</dbReference>
<dbReference type="PROSITE" id="PS50801">
    <property type="entry name" value="STAS"/>
    <property type="match status" value="1"/>
</dbReference>
<evidence type="ECO:0000256" key="2">
    <source>
        <dbReference type="RuleBase" id="RU003749"/>
    </source>
</evidence>
<dbReference type="RefSeq" id="WP_345433846.1">
    <property type="nucleotide sequence ID" value="NZ_BAABHK010000008.1"/>
</dbReference>
<dbReference type="SUPFAM" id="SSF52091">
    <property type="entry name" value="SpoIIaa-like"/>
    <property type="match status" value="1"/>
</dbReference>
<evidence type="ECO:0000259" key="3">
    <source>
        <dbReference type="PROSITE" id="PS50801"/>
    </source>
</evidence>
<keyword evidence="5" id="KW-1185">Reference proteome</keyword>
<dbReference type="Gene3D" id="3.30.750.24">
    <property type="entry name" value="STAS domain"/>
    <property type="match status" value="1"/>
</dbReference>
<dbReference type="Proteomes" id="UP001501442">
    <property type="component" value="Unassembled WGS sequence"/>
</dbReference>
<comment type="similarity">
    <text evidence="1 2">Belongs to the anti-sigma-factor antagonist family.</text>
</comment>
<dbReference type="EMBL" id="BAABHK010000008">
    <property type="protein sequence ID" value="GAA4630135.1"/>
    <property type="molecule type" value="Genomic_DNA"/>
</dbReference>
<dbReference type="InterPro" id="IPR036513">
    <property type="entry name" value="STAS_dom_sf"/>
</dbReference>
<sequence length="124" mass="13398">MAALELSSSRHGDRTVLHVSGELDIISRAELITCLDKVIKQHGGKIILDLTGLDFMDTSALSTVVSYWKRLTTTEGGFLALAGAQYRTSRVLWITGLAQRLPMYDDVAAALADTETRSAADDAS</sequence>
<gene>
    <name evidence="4" type="ORF">GCM10023196_054220</name>
</gene>
<dbReference type="CDD" id="cd07043">
    <property type="entry name" value="STAS_anti-anti-sigma_factors"/>
    <property type="match status" value="1"/>
</dbReference>
<reference evidence="5" key="1">
    <citation type="journal article" date="2019" name="Int. J. Syst. Evol. Microbiol.">
        <title>The Global Catalogue of Microorganisms (GCM) 10K type strain sequencing project: providing services to taxonomists for standard genome sequencing and annotation.</title>
        <authorList>
            <consortium name="The Broad Institute Genomics Platform"/>
            <consortium name="The Broad Institute Genome Sequencing Center for Infectious Disease"/>
            <person name="Wu L."/>
            <person name="Ma J."/>
        </authorList>
    </citation>
    <scope>NUCLEOTIDE SEQUENCE [LARGE SCALE GENOMIC DNA]</scope>
    <source>
        <strain evidence="5">JCM 17939</strain>
    </source>
</reference>
<dbReference type="InterPro" id="IPR002645">
    <property type="entry name" value="STAS_dom"/>
</dbReference>
<dbReference type="Pfam" id="PF01740">
    <property type="entry name" value="STAS"/>
    <property type="match status" value="1"/>
</dbReference>
<protein>
    <recommendedName>
        <fullName evidence="2">Anti-sigma factor antagonist</fullName>
    </recommendedName>
</protein>
<dbReference type="PANTHER" id="PTHR33495">
    <property type="entry name" value="ANTI-SIGMA FACTOR ANTAGONIST TM_1081-RELATED-RELATED"/>
    <property type="match status" value="1"/>
</dbReference>
<evidence type="ECO:0000313" key="5">
    <source>
        <dbReference type="Proteomes" id="UP001501442"/>
    </source>
</evidence>
<dbReference type="NCBIfam" id="TIGR00377">
    <property type="entry name" value="ant_ant_sig"/>
    <property type="match status" value="1"/>
</dbReference>
<evidence type="ECO:0000256" key="1">
    <source>
        <dbReference type="ARBA" id="ARBA00009013"/>
    </source>
</evidence>
<accession>A0ABP8UH24</accession>
<proteinExistence type="inferred from homology"/>
<organism evidence="4 5">
    <name type="scientific">Actinoallomurus vinaceus</name>
    <dbReference type="NCBI Taxonomy" id="1080074"/>
    <lineage>
        <taxon>Bacteria</taxon>
        <taxon>Bacillati</taxon>
        <taxon>Actinomycetota</taxon>
        <taxon>Actinomycetes</taxon>
        <taxon>Streptosporangiales</taxon>
        <taxon>Thermomonosporaceae</taxon>
        <taxon>Actinoallomurus</taxon>
    </lineage>
</organism>
<name>A0ABP8UH24_9ACTN</name>